<evidence type="ECO:0000313" key="2">
    <source>
        <dbReference type="Proteomes" id="UP001516400"/>
    </source>
</evidence>
<dbReference type="AlphaFoldDB" id="A0ABD2NK07"/>
<reference evidence="1 2" key="1">
    <citation type="journal article" date="2021" name="BMC Biol.">
        <title>Horizontally acquired antibacterial genes associated with adaptive radiation of ladybird beetles.</title>
        <authorList>
            <person name="Li H.S."/>
            <person name="Tang X.F."/>
            <person name="Huang Y.H."/>
            <person name="Xu Z.Y."/>
            <person name="Chen M.L."/>
            <person name="Du X.Y."/>
            <person name="Qiu B.Y."/>
            <person name="Chen P.T."/>
            <person name="Zhang W."/>
            <person name="Slipinski A."/>
            <person name="Escalona H.E."/>
            <person name="Waterhouse R.M."/>
            <person name="Zwick A."/>
            <person name="Pang H."/>
        </authorList>
    </citation>
    <scope>NUCLEOTIDE SEQUENCE [LARGE SCALE GENOMIC DNA]</scope>
    <source>
        <strain evidence="1">SYSU2018</strain>
    </source>
</reference>
<evidence type="ECO:0000313" key="1">
    <source>
        <dbReference type="EMBL" id="KAL3278735.1"/>
    </source>
</evidence>
<organism evidence="1 2">
    <name type="scientific">Cryptolaemus montrouzieri</name>
    <dbReference type="NCBI Taxonomy" id="559131"/>
    <lineage>
        <taxon>Eukaryota</taxon>
        <taxon>Metazoa</taxon>
        <taxon>Ecdysozoa</taxon>
        <taxon>Arthropoda</taxon>
        <taxon>Hexapoda</taxon>
        <taxon>Insecta</taxon>
        <taxon>Pterygota</taxon>
        <taxon>Neoptera</taxon>
        <taxon>Endopterygota</taxon>
        <taxon>Coleoptera</taxon>
        <taxon>Polyphaga</taxon>
        <taxon>Cucujiformia</taxon>
        <taxon>Coccinelloidea</taxon>
        <taxon>Coccinellidae</taxon>
        <taxon>Scymninae</taxon>
        <taxon>Scymnini</taxon>
        <taxon>Cryptolaemus</taxon>
    </lineage>
</organism>
<gene>
    <name evidence="1" type="ORF">HHI36_016265</name>
</gene>
<dbReference type="Proteomes" id="UP001516400">
    <property type="component" value="Unassembled WGS sequence"/>
</dbReference>
<proteinExistence type="predicted"/>
<comment type="caution">
    <text evidence="1">The sequence shown here is derived from an EMBL/GenBank/DDBJ whole genome shotgun (WGS) entry which is preliminary data.</text>
</comment>
<keyword evidence="2" id="KW-1185">Reference proteome</keyword>
<feature type="non-terminal residue" evidence="1">
    <location>
        <position position="1"/>
    </location>
</feature>
<dbReference type="EMBL" id="JABFTP020000124">
    <property type="protein sequence ID" value="KAL3278735.1"/>
    <property type="molecule type" value="Genomic_DNA"/>
</dbReference>
<protein>
    <submittedName>
        <fullName evidence="1">Uncharacterized protein</fullName>
    </submittedName>
</protein>
<name>A0ABD2NK07_9CUCU</name>
<sequence>SGVFCHFEMLFKAFITSLREVITSELDMADQLSSEEWEAIRPSKSKQRTSLLEKVGLYLKSNEYCNNCTRWIFKSGDTWGYENDSIENNSSIRLLKTGSWTPTVGVKMSEELFLNVAYGFRGRKLRLATIHVSSSSKGSIIFT</sequence>
<accession>A0ABD2NK07</accession>